<comment type="cofactor">
    <cofactor evidence="1">
        <name>FAD</name>
        <dbReference type="ChEBI" id="CHEBI:57692"/>
    </cofactor>
</comment>
<reference evidence="7" key="1">
    <citation type="journal article" date="2020" name="BMC Genomics">
        <title>Correction to: Identification and distribution of gene clusters required for synthesis of sphingolipid metabolism inhibitors in diverse species of the filamentous fungus Fusarium.</title>
        <authorList>
            <person name="Kim H.S."/>
            <person name="Lohmar J.M."/>
            <person name="Busman M."/>
            <person name="Brown D.W."/>
            <person name="Naumann T.A."/>
            <person name="Divon H.H."/>
            <person name="Lysoe E."/>
            <person name="Uhlig S."/>
            <person name="Proctor R.H."/>
        </authorList>
    </citation>
    <scope>NUCLEOTIDE SEQUENCE</scope>
    <source>
        <strain evidence="7">NRRL 20472</strain>
    </source>
</reference>
<dbReference type="Gene3D" id="3.40.50.720">
    <property type="entry name" value="NAD(P)-binding Rossmann-like Domain"/>
    <property type="match status" value="1"/>
</dbReference>
<accession>A0A8H4UC50</accession>
<dbReference type="Pfam" id="PF01266">
    <property type="entry name" value="DAO"/>
    <property type="match status" value="1"/>
</dbReference>
<sequence length="345" mass="38577">MVAVTILGAGVTGLTIASQLPIDYKITIVGKHLPDDPVDFDYASLWAGACWVGVPDSSPRDQKLQIDAYSGLYKIASEHADSGLRISEVREVIEQGIHASPDAIWWQNKIPGFRFLKPEELPKRAAWGMAYSSIIVSPQIFLKWLKARLTARGVRFKRMAVHDLDELRHLGHDILIDASGASSRFLPSISEKTLVPVRLQSLVIEKEWDQGFIYRGRDGYYFNFFGRPDGTCYVGGFKDYGLEDRTIHDDQRQTILTRGSQVLSQVFPSDNLKDYKVLYDIATSYHYRPQQAGGTRVEKELLDGQKVIHAYGQEAGGFSYSFGVARAVAALVSDYAFELPVSSHL</sequence>
<dbReference type="OrthoDB" id="2015447at2759"/>
<dbReference type="SUPFAM" id="SSF51971">
    <property type="entry name" value="Nucleotide-binding domain"/>
    <property type="match status" value="1"/>
</dbReference>
<feature type="domain" description="FAD dependent oxidoreductase" evidence="6">
    <location>
        <begin position="4"/>
        <end position="331"/>
    </location>
</feature>
<evidence type="ECO:0000256" key="5">
    <source>
        <dbReference type="ARBA" id="ARBA00023002"/>
    </source>
</evidence>
<dbReference type="Gene3D" id="3.30.9.10">
    <property type="entry name" value="D-Amino Acid Oxidase, subunit A, domain 2"/>
    <property type="match status" value="1"/>
</dbReference>
<dbReference type="PANTHER" id="PTHR11530">
    <property type="entry name" value="D-AMINO ACID OXIDASE"/>
    <property type="match status" value="1"/>
</dbReference>
<keyword evidence="3" id="KW-0285">Flavoprotein</keyword>
<dbReference type="GO" id="GO:0019478">
    <property type="term" value="P:D-amino acid catabolic process"/>
    <property type="evidence" value="ECO:0007669"/>
    <property type="project" value="TreeGrafter"/>
</dbReference>
<dbReference type="InterPro" id="IPR006076">
    <property type="entry name" value="FAD-dep_OxRdtase"/>
</dbReference>
<dbReference type="InterPro" id="IPR023209">
    <property type="entry name" value="DAO"/>
</dbReference>
<keyword evidence="8" id="KW-1185">Reference proteome</keyword>
<evidence type="ECO:0000313" key="8">
    <source>
        <dbReference type="Proteomes" id="UP000622797"/>
    </source>
</evidence>
<name>A0A8H4UC50_9HYPO</name>
<dbReference type="EMBL" id="JABEXW010000007">
    <property type="protein sequence ID" value="KAF4973695.1"/>
    <property type="molecule type" value="Genomic_DNA"/>
</dbReference>
<evidence type="ECO:0000259" key="6">
    <source>
        <dbReference type="Pfam" id="PF01266"/>
    </source>
</evidence>
<dbReference type="PANTHER" id="PTHR11530:SF11">
    <property type="entry name" value="D-ASPARTATE OXIDASE"/>
    <property type="match status" value="1"/>
</dbReference>
<dbReference type="GO" id="GO:0071949">
    <property type="term" value="F:FAD binding"/>
    <property type="evidence" value="ECO:0007669"/>
    <property type="project" value="InterPro"/>
</dbReference>
<comment type="similarity">
    <text evidence="2">Belongs to the DAMOX/DASOX family.</text>
</comment>
<organism evidence="7 8">
    <name type="scientific">Fusarium sarcochroum</name>
    <dbReference type="NCBI Taxonomy" id="1208366"/>
    <lineage>
        <taxon>Eukaryota</taxon>
        <taxon>Fungi</taxon>
        <taxon>Dikarya</taxon>
        <taxon>Ascomycota</taxon>
        <taxon>Pezizomycotina</taxon>
        <taxon>Sordariomycetes</taxon>
        <taxon>Hypocreomycetidae</taxon>
        <taxon>Hypocreales</taxon>
        <taxon>Nectriaceae</taxon>
        <taxon>Fusarium</taxon>
        <taxon>Fusarium lateritium species complex</taxon>
    </lineage>
</organism>
<keyword evidence="4" id="KW-0274">FAD</keyword>
<dbReference type="SUPFAM" id="SSF54373">
    <property type="entry name" value="FAD-linked reductases, C-terminal domain"/>
    <property type="match status" value="1"/>
</dbReference>
<evidence type="ECO:0000256" key="2">
    <source>
        <dbReference type="ARBA" id="ARBA00006730"/>
    </source>
</evidence>
<dbReference type="AlphaFoldDB" id="A0A8H4UC50"/>
<reference evidence="7" key="2">
    <citation type="submission" date="2020-05" db="EMBL/GenBank/DDBJ databases">
        <authorList>
            <person name="Kim H.-S."/>
            <person name="Proctor R.H."/>
            <person name="Brown D.W."/>
        </authorList>
    </citation>
    <scope>NUCLEOTIDE SEQUENCE</scope>
    <source>
        <strain evidence="7">NRRL 20472</strain>
    </source>
</reference>
<keyword evidence="5" id="KW-0560">Oxidoreductase</keyword>
<evidence type="ECO:0000256" key="1">
    <source>
        <dbReference type="ARBA" id="ARBA00001974"/>
    </source>
</evidence>
<dbReference type="Proteomes" id="UP000622797">
    <property type="component" value="Unassembled WGS sequence"/>
</dbReference>
<evidence type="ECO:0000256" key="3">
    <source>
        <dbReference type="ARBA" id="ARBA00022630"/>
    </source>
</evidence>
<evidence type="ECO:0000313" key="7">
    <source>
        <dbReference type="EMBL" id="KAF4973695.1"/>
    </source>
</evidence>
<gene>
    <name evidence="7" type="ORF">FSARC_84</name>
</gene>
<evidence type="ECO:0000256" key="4">
    <source>
        <dbReference type="ARBA" id="ARBA00022827"/>
    </source>
</evidence>
<proteinExistence type="inferred from homology"/>
<dbReference type="GO" id="GO:0005737">
    <property type="term" value="C:cytoplasm"/>
    <property type="evidence" value="ECO:0007669"/>
    <property type="project" value="TreeGrafter"/>
</dbReference>
<protein>
    <recommendedName>
        <fullName evidence="6">FAD dependent oxidoreductase domain-containing protein</fullName>
    </recommendedName>
</protein>
<comment type="caution">
    <text evidence="7">The sequence shown here is derived from an EMBL/GenBank/DDBJ whole genome shotgun (WGS) entry which is preliminary data.</text>
</comment>
<dbReference type="GO" id="GO:0003884">
    <property type="term" value="F:D-amino-acid oxidase activity"/>
    <property type="evidence" value="ECO:0007669"/>
    <property type="project" value="InterPro"/>
</dbReference>